<protein>
    <submittedName>
        <fullName evidence="9">Seminase-like</fullName>
    </submittedName>
</protein>
<keyword evidence="6" id="KW-0732">Signal</keyword>
<comment type="similarity">
    <text evidence="1">Belongs to the peptidase S1 family.</text>
</comment>
<evidence type="ECO:0000256" key="5">
    <source>
        <dbReference type="ARBA" id="ARBA00023157"/>
    </source>
</evidence>
<dbReference type="AlphaFoldDB" id="A0A9J7IBM0"/>
<dbReference type="PRINTS" id="PR00722">
    <property type="entry name" value="CHYMOTRYPSIN"/>
</dbReference>
<dbReference type="PANTHER" id="PTHR24276:SF94">
    <property type="entry name" value="AT20289P-RELATED"/>
    <property type="match status" value="1"/>
</dbReference>
<accession>A0A9J7IBM0</accession>
<dbReference type="SMART" id="SM00020">
    <property type="entry name" value="Tryp_SPc"/>
    <property type="match status" value="1"/>
</dbReference>
<dbReference type="InterPro" id="IPR001314">
    <property type="entry name" value="Peptidase_S1A"/>
</dbReference>
<dbReference type="KEGG" id="mde:109611701"/>
<dbReference type="GO" id="GO:0004252">
    <property type="term" value="F:serine-type endopeptidase activity"/>
    <property type="evidence" value="ECO:0007669"/>
    <property type="project" value="InterPro"/>
</dbReference>
<dbReference type="OrthoDB" id="10059102at2759"/>
<dbReference type="GeneID" id="109611701"/>
<dbReference type="RefSeq" id="XP_019890404.1">
    <property type="nucleotide sequence ID" value="XM_020034845.2"/>
</dbReference>
<dbReference type="InterPro" id="IPR001254">
    <property type="entry name" value="Trypsin_dom"/>
</dbReference>
<dbReference type="PROSITE" id="PS00134">
    <property type="entry name" value="TRYPSIN_HIS"/>
    <property type="match status" value="1"/>
</dbReference>
<evidence type="ECO:0000256" key="3">
    <source>
        <dbReference type="ARBA" id="ARBA00022801"/>
    </source>
</evidence>
<dbReference type="Gene3D" id="2.40.10.10">
    <property type="entry name" value="Trypsin-like serine proteases"/>
    <property type="match status" value="1"/>
</dbReference>
<evidence type="ECO:0000256" key="1">
    <source>
        <dbReference type="ARBA" id="ARBA00007664"/>
    </source>
</evidence>
<dbReference type="Pfam" id="PF00089">
    <property type="entry name" value="Trypsin"/>
    <property type="match status" value="1"/>
</dbReference>
<dbReference type="FunFam" id="2.40.10.10:FF:000068">
    <property type="entry name" value="transmembrane protease serine 2"/>
    <property type="match status" value="1"/>
</dbReference>
<dbReference type="InterPro" id="IPR018114">
    <property type="entry name" value="TRYPSIN_HIS"/>
</dbReference>
<keyword evidence="2" id="KW-0645">Protease</keyword>
<keyword evidence="4" id="KW-0720">Serine protease</keyword>
<evidence type="ECO:0000259" key="7">
    <source>
        <dbReference type="PROSITE" id="PS50240"/>
    </source>
</evidence>
<evidence type="ECO:0000256" key="4">
    <source>
        <dbReference type="ARBA" id="ARBA00022825"/>
    </source>
</evidence>
<keyword evidence="3" id="KW-0378">Hydrolase</keyword>
<feature type="signal peptide" evidence="6">
    <location>
        <begin position="1"/>
        <end position="18"/>
    </location>
</feature>
<keyword evidence="8" id="KW-1185">Reference proteome</keyword>
<evidence type="ECO:0000256" key="6">
    <source>
        <dbReference type="SAM" id="SignalP"/>
    </source>
</evidence>
<proteinExistence type="inferred from homology"/>
<evidence type="ECO:0000313" key="8">
    <source>
        <dbReference type="Proteomes" id="UP001652621"/>
    </source>
</evidence>
<evidence type="ECO:0000313" key="9">
    <source>
        <dbReference type="RefSeq" id="XP_019890404.1"/>
    </source>
</evidence>
<dbReference type="CDD" id="cd00190">
    <property type="entry name" value="Tryp_SPc"/>
    <property type="match status" value="1"/>
</dbReference>
<keyword evidence="5" id="KW-1015">Disulfide bond</keyword>
<dbReference type="VEuPathDB" id="VectorBase:MDOMA2_003161"/>
<reference evidence="9" key="1">
    <citation type="submission" date="2025-08" db="UniProtKB">
        <authorList>
            <consortium name="RefSeq"/>
        </authorList>
    </citation>
    <scope>IDENTIFICATION</scope>
    <source>
        <strain evidence="9">Aabys</strain>
        <tissue evidence="9">Whole body</tissue>
    </source>
</reference>
<sequence length="251" mass="27275">MSIKIFLICTFFLTSALARRATKIGTSRIINGDIIAIDKAPYLVQLRNEQGETFCSGTLVAMNFVVSAAHCFLDRDYHHIKVVAGASSLSEEGVSRSIARLTLHPEFDATNPLGNNVAVLKLNSPLPKGRNIRNTYLCSEPLQSGDLLQISGWDEIYEDDPEPEKNVLSTIRIPVLAKELCPSKGGKSNDILCAFDGNHDVSEIDGGGPGIFAGELCGIVSLNHDDEDEIKPAVFTNVMNILDFLNESLKG</sequence>
<name>A0A9J7IBM0_MUSDO</name>
<dbReference type="SUPFAM" id="SSF50494">
    <property type="entry name" value="Trypsin-like serine proteases"/>
    <property type="match status" value="1"/>
</dbReference>
<dbReference type="Proteomes" id="UP001652621">
    <property type="component" value="Unplaced"/>
</dbReference>
<dbReference type="PROSITE" id="PS50240">
    <property type="entry name" value="TRYPSIN_DOM"/>
    <property type="match status" value="1"/>
</dbReference>
<dbReference type="InterPro" id="IPR009003">
    <property type="entry name" value="Peptidase_S1_PA"/>
</dbReference>
<dbReference type="InterPro" id="IPR043504">
    <property type="entry name" value="Peptidase_S1_PA_chymotrypsin"/>
</dbReference>
<feature type="chain" id="PRO_5039955219" evidence="6">
    <location>
        <begin position="19"/>
        <end position="251"/>
    </location>
</feature>
<feature type="domain" description="Peptidase S1" evidence="7">
    <location>
        <begin position="29"/>
        <end position="250"/>
    </location>
</feature>
<dbReference type="GO" id="GO:0006508">
    <property type="term" value="P:proteolysis"/>
    <property type="evidence" value="ECO:0007669"/>
    <property type="project" value="UniProtKB-KW"/>
</dbReference>
<evidence type="ECO:0000256" key="2">
    <source>
        <dbReference type="ARBA" id="ARBA00022670"/>
    </source>
</evidence>
<dbReference type="InterPro" id="IPR050430">
    <property type="entry name" value="Peptidase_S1"/>
</dbReference>
<gene>
    <name evidence="9" type="primary">LOC109611701</name>
</gene>
<dbReference type="PANTHER" id="PTHR24276">
    <property type="entry name" value="POLYSERASE-RELATED"/>
    <property type="match status" value="1"/>
</dbReference>
<organism evidence="8 9">
    <name type="scientific">Musca domestica</name>
    <name type="common">House fly</name>
    <dbReference type="NCBI Taxonomy" id="7370"/>
    <lineage>
        <taxon>Eukaryota</taxon>
        <taxon>Metazoa</taxon>
        <taxon>Ecdysozoa</taxon>
        <taxon>Arthropoda</taxon>
        <taxon>Hexapoda</taxon>
        <taxon>Insecta</taxon>
        <taxon>Pterygota</taxon>
        <taxon>Neoptera</taxon>
        <taxon>Endopterygota</taxon>
        <taxon>Diptera</taxon>
        <taxon>Brachycera</taxon>
        <taxon>Muscomorpha</taxon>
        <taxon>Muscoidea</taxon>
        <taxon>Muscidae</taxon>
        <taxon>Musca</taxon>
    </lineage>
</organism>